<keyword evidence="1" id="KW-0808">Transferase</keyword>
<evidence type="ECO:0000313" key="1">
    <source>
        <dbReference type="EMBL" id="GAW27389.1"/>
    </source>
</evidence>
<protein>
    <submittedName>
        <fullName evidence="1">Putative serine protein kinase</fullName>
    </submittedName>
</protein>
<reference evidence="1" key="1">
    <citation type="submission" date="2016-03" db="EMBL/GenBank/DDBJ databases">
        <title>Draft genome sequence of Rosellinia necatrix.</title>
        <authorList>
            <person name="Kanematsu S."/>
        </authorList>
    </citation>
    <scope>NUCLEOTIDE SEQUENCE [LARGE SCALE GENOMIC DNA]</scope>
    <source>
        <strain evidence="1">W97</strain>
    </source>
</reference>
<keyword evidence="1" id="KW-0418">Kinase</keyword>
<keyword evidence="2" id="KW-1185">Reference proteome</keyword>
<dbReference type="InterPro" id="IPR011009">
    <property type="entry name" value="Kinase-like_dom_sf"/>
</dbReference>
<dbReference type="EMBL" id="DF977568">
    <property type="protein sequence ID" value="GAW27389.1"/>
    <property type="molecule type" value="Genomic_DNA"/>
</dbReference>
<dbReference type="GO" id="GO:0016301">
    <property type="term" value="F:kinase activity"/>
    <property type="evidence" value="ECO:0007669"/>
    <property type="project" value="UniProtKB-KW"/>
</dbReference>
<name>A0A1S8ABG1_ROSNE</name>
<accession>A0A1S8ABG1</accession>
<evidence type="ECO:0000313" key="2">
    <source>
        <dbReference type="Proteomes" id="UP000054516"/>
    </source>
</evidence>
<dbReference type="AlphaFoldDB" id="A0A1S8ABG1"/>
<proteinExistence type="predicted"/>
<dbReference type="SUPFAM" id="SSF56112">
    <property type="entry name" value="Protein kinase-like (PK-like)"/>
    <property type="match status" value="1"/>
</dbReference>
<dbReference type="Gene3D" id="1.10.510.10">
    <property type="entry name" value="Transferase(Phosphotransferase) domain 1"/>
    <property type="match status" value="1"/>
</dbReference>
<dbReference type="Proteomes" id="UP000054516">
    <property type="component" value="Unassembled WGS sequence"/>
</dbReference>
<gene>
    <name evidence="1" type="ORF">SAMD00023353_12300020</name>
</gene>
<sequence>MEEAFDQAELGIGKEEARKAKALIRRILHYDPEKRPSAAEVLRDPWFLEDEVRNDSS</sequence>
<organism evidence="1">
    <name type="scientific">Rosellinia necatrix</name>
    <name type="common">White root-rot fungus</name>
    <dbReference type="NCBI Taxonomy" id="77044"/>
    <lineage>
        <taxon>Eukaryota</taxon>
        <taxon>Fungi</taxon>
        <taxon>Dikarya</taxon>
        <taxon>Ascomycota</taxon>
        <taxon>Pezizomycotina</taxon>
        <taxon>Sordariomycetes</taxon>
        <taxon>Xylariomycetidae</taxon>
        <taxon>Xylariales</taxon>
        <taxon>Xylariaceae</taxon>
        <taxon>Rosellinia</taxon>
    </lineage>
</organism>
<dbReference type="OrthoDB" id="5979581at2759"/>